<keyword evidence="2" id="KW-1185">Reference proteome</keyword>
<name>A0A8S4SM30_9NEOP</name>
<organism evidence="1 2">
    <name type="scientific">Pararge aegeria aegeria</name>
    <dbReference type="NCBI Taxonomy" id="348720"/>
    <lineage>
        <taxon>Eukaryota</taxon>
        <taxon>Metazoa</taxon>
        <taxon>Ecdysozoa</taxon>
        <taxon>Arthropoda</taxon>
        <taxon>Hexapoda</taxon>
        <taxon>Insecta</taxon>
        <taxon>Pterygota</taxon>
        <taxon>Neoptera</taxon>
        <taxon>Endopterygota</taxon>
        <taxon>Lepidoptera</taxon>
        <taxon>Glossata</taxon>
        <taxon>Ditrysia</taxon>
        <taxon>Papilionoidea</taxon>
        <taxon>Nymphalidae</taxon>
        <taxon>Satyrinae</taxon>
        <taxon>Satyrini</taxon>
        <taxon>Parargina</taxon>
        <taxon>Pararge</taxon>
    </lineage>
</organism>
<sequence>MSTNQRPLLDYGSFEESCAGWIQWLPPIRLMSTVYLIVGLTTLRLPCKVTIPAPWDPNVHRFSEPCIPPVATSASAHRAISVTLDPLLTTLFHLIT</sequence>
<evidence type="ECO:0000313" key="1">
    <source>
        <dbReference type="EMBL" id="CAH2266866.1"/>
    </source>
</evidence>
<dbReference type="EMBL" id="CAKXAJ010026320">
    <property type="protein sequence ID" value="CAH2266866.1"/>
    <property type="molecule type" value="Genomic_DNA"/>
</dbReference>
<evidence type="ECO:0000313" key="2">
    <source>
        <dbReference type="Proteomes" id="UP000838756"/>
    </source>
</evidence>
<dbReference type="Proteomes" id="UP000838756">
    <property type="component" value="Unassembled WGS sequence"/>
</dbReference>
<comment type="caution">
    <text evidence="1">The sequence shown here is derived from an EMBL/GenBank/DDBJ whole genome shotgun (WGS) entry which is preliminary data.</text>
</comment>
<gene>
    <name evidence="1" type="primary">jg8927</name>
    <name evidence="1" type="ORF">PAEG_LOCUS25472</name>
</gene>
<protein>
    <submittedName>
        <fullName evidence="1">Jg8927 protein</fullName>
    </submittedName>
</protein>
<reference evidence="1" key="1">
    <citation type="submission" date="2022-03" db="EMBL/GenBank/DDBJ databases">
        <authorList>
            <person name="Lindestad O."/>
        </authorList>
    </citation>
    <scope>NUCLEOTIDE SEQUENCE</scope>
</reference>
<dbReference type="OrthoDB" id="7512025at2759"/>
<dbReference type="AlphaFoldDB" id="A0A8S4SM30"/>
<proteinExistence type="predicted"/>
<accession>A0A8S4SM30</accession>